<reference evidence="13 14" key="1">
    <citation type="submission" date="2010-05" db="EMBL/GenBank/DDBJ databases">
        <title>The Genome Sequence of Thecamonas trahens ATCC 50062.</title>
        <authorList>
            <consortium name="The Broad Institute Genome Sequencing Platform"/>
            <person name="Russ C."/>
            <person name="Cuomo C."/>
            <person name="Shea T."/>
            <person name="Young S.K."/>
            <person name="Zeng Q."/>
            <person name="Koehrsen M."/>
            <person name="Haas B."/>
            <person name="Borodovsky M."/>
            <person name="Guigo R."/>
            <person name="Alvarado L."/>
            <person name="Berlin A."/>
            <person name="Bochicchio J."/>
            <person name="Borenstein D."/>
            <person name="Chapman S."/>
            <person name="Chen Z."/>
            <person name="Freedman E."/>
            <person name="Gellesch M."/>
            <person name="Goldberg J."/>
            <person name="Griggs A."/>
            <person name="Gujja S."/>
            <person name="Heilman E."/>
            <person name="Heiman D."/>
            <person name="Hepburn T."/>
            <person name="Howarth C."/>
            <person name="Jen D."/>
            <person name="Larson L."/>
            <person name="Mehta T."/>
            <person name="Park D."/>
            <person name="Pearson M."/>
            <person name="Roberts A."/>
            <person name="Saif S."/>
            <person name="Shenoy N."/>
            <person name="Sisk P."/>
            <person name="Stolte C."/>
            <person name="Sykes S."/>
            <person name="Thomson T."/>
            <person name="Walk T."/>
            <person name="White J."/>
            <person name="Yandava C."/>
            <person name="Burger G."/>
            <person name="Gray M.W."/>
            <person name="Holland P.W.H."/>
            <person name="King N."/>
            <person name="Lang F.B.F."/>
            <person name="Roger A.J."/>
            <person name="Ruiz-Trillo I."/>
            <person name="Lander E."/>
            <person name="Nusbaum C."/>
        </authorList>
    </citation>
    <scope>NUCLEOTIDE SEQUENCE [LARGE SCALE GENOMIC DNA]</scope>
    <source>
        <strain evidence="13 14">ATCC 50062</strain>
    </source>
</reference>
<name>A0A0L0D1T1_THETB</name>
<dbReference type="eggNOG" id="KOG2376">
    <property type="taxonomic scope" value="Eukaryota"/>
</dbReference>
<evidence type="ECO:0000256" key="10">
    <source>
        <dbReference type="SAM" id="Coils"/>
    </source>
</evidence>
<keyword evidence="6" id="KW-0256">Endoplasmic reticulum</keyword>
<feature type="region of interest" description="Disordered" evidence="11">
    <location>
        <begin position="508"/>
        <end position="638"/>
    </location>
</feature>
<comment type="similarity">
    <text evidence="3 9">Belongs to the SRP72 family.</text>
</comment>
<dbReference type="OrthoDB" id="5421607at2759"/>
<dbReference type="Gene3D" id="1.25.40.10">
    <property type="entry name" value="Tetratricopeptide repeat domain"/>
    <property type="match status" value="3"/>
</dbReference>
<dbReference type="STRING" id="461836.A0A0L0D1T1"/>
<dbReference type="InterPro" id="IPR026270">
    <property type="entry name" value="SRP72"/>
</dbReference>
<dbReference type="RefSeq" id="XP_013760612.1">
    <property type="nucleotide sequence ID" value="XM_013905158.1"/>
</dbReference>
<evidence type="ECO:0000313" key="13">
    <source>
        <dbReference type="EMBL" id="KNC46319.1"/>
    </source>
</evidence>
<evidence type="ECO:0000256" key="5">
    <source>
        <dbReference type="ARBA" id="ARBA00022490"/>
    </source>
</evidence>
<proteinExistence type="inferred from homology"/>
<dbReference type="GeneID" id="25562423"/>
<evidence type="ECO:0000256" key="6">
    <source>
        <dbReference type="ARBA" id="ARBA00022824"/>
    </source>
</evidence>
<dbReference type="PANTHER" id="PTHR14094:SF9">
    <property type="entry name" value="SIGNAL RECOGNITION PARTICLE SUBUNIT SRP72"/>
    <property type="match status" value="1"/>
</dbReference>
<protein>
    <recommendedName>
        <fullName evidence="4 9">Signal recognition particle subunit SRP72</fullName>
    </recommendedName>
</protein>
<dbReference type="GO" id="GO:0006614">
    <property type="term" value="P:SRP-dependent cotranslational protein targeting to membrane"/>
    <property type="evidence" value="ECO:0007669"/>
    <property type="project" value="UniProtKB-UniRule"/>
</dbReference>
<evidence type="ECO:0000256" key="1">
    <source>
        <dbReference type="ARBA" id="ARBA00004240"/>
    </source>
</evidence>
<evidence type="ECO:0000256" key="7">
    <source>
        <dbReference type="ARBA" id="ARBA00023135"/>
    </source>
</evidence>
<evidence type="ECO:0000256" key="9">
    <source>
        <dbReference type="PIRNR" id="PIRNR038922"/>
    </source>
</evidence>
<keyword evidence="14" id="KW-1185">Reference proteome</keyword>
<dbReference type="EMBL" id="GL349442">
    <property type="protein sequence ID" value="KNC46319.1"/>
    <property type="molecule type" value="Genomic_DNA"/>
</dbReference>
<dbReference type="Proteomes" id="UP000054408">
    <property type="component" value="Unassembled WGS sequence"/>
</dbReference>
<dbReference type="InterPro" id="IPR013699">
    <property type="entry name" value="Signal_recog_part_SRP72_RNA-bd"/>
</dbReference>
<evidence type="ECO:0000259" key="12">
    <source>
        <dbReference type="Pfam" id="PF08492"/>
    </source>
</evidence>
<keyword evidence="8 9" id="KW-0687">Ribonucleoprotein</keyword>
<dbReference type="GO" id="GO:0005786">
    <property type="term" value="C:signal recognition particle, endoplasmic reticulum targeting"/>
    <property type="evidence" value="ECO:0007669"/>
    <property type="project" value="UniProtKB-UniRule"/>
</dbReference>
<organism evidence="13 14">
    <name type="scientific">Thecamonas trahens ATCC 50062</name>
    <dbReference type="NCBI Taxonomy" id="461836"/>
    <lineage>
        <taxon>Eukaryota</taxon>
        <taxon>Apusozoa</taxon>
        <taxon>Apusomonadida</taxon>
        <taxon>Apusomonadidae</taxon>
        <taxon>Thecamonas</taxon>
    </lineage>
</organism>
<dbReference type="InterPro" id="IPR011990">
    <property type="entry name" value="TPR-like_helical_dom_sf"/>
</dbReference>
<accession>A0A0L0D1T1</accession>
<sequence length="638" mass="69083">MSGTAAKYQKLQHHIENHAYKAALSVCKQLFEADPCKETRWAYISLLLLERQADKAADLFTPELSKELAFEHAYCLYRQSAFEEARELLSSLEASEGEAIPFKELRAQVLYKLEEYDEALMLYRSLLLDPNYGAVPIELKANYAASTVGSSMDLQLSKKEAREGFELLYNEATRAIAAGDLAGAEAGLHEAISVATEVLAGDGFTEDEIEEEVAVIRAQLGYVYQLSGRSEEAASVYAQLVEASLNDDTVLAVANNNITCLRQTADLFDSMKKSSKASAEVLRRRLTKAQQQAIALNRALLFMYMGKFEQCRALIDEMRKGEPTLVTPLFILATLYARENKMSKVEATLAAARDVDETASLLVAAQNAYNNKKWDEVLEMLAAEGLDEIRYTPAFVGTHAALLEAVGDAAGALEVIETAVEANGDCPELLEGAAEFLLGRGKAAQATVLLSKLLDLAPNSQLLRAKLVKALAFADPDKAELAATALPQPTPAAGNADALIASVLGAPKRTSGARKGKQSEAGAATSGDAADSSAAAGAASASTARPAKLVRKRKKKKNPPAKNFDPSRAPNPHRWTPMRDRPNFRNSRSRGRRNRGGRNINTSTQGAAASDDTYNGGNGGGKLKNNKKRNKKNKKKRR</sequence>
<dbReference type="SUPFAM" id="SSF48452">
    <property type="entry name" value="TPR-like"/>
    <property type="match status" value="2"/>
</dbReference>
<dbReference type="GO" id="GO:0008312">
    <property type="term" value="F:7S RNA binding"/>
    <property type="evidence" value="ECO:0007669"/>
    <property type="project" value="InterPro"/>
</dbReference>
<evidence type="ECO:0000256" key="8">
    <source>
        <dbReference type="ARBA" id="ARBA00023274"/>
    </source>
</evidence>
<evidence type="ECO:0000313" key="14">
    <source>
        <dbReference type="Proteomes" id="UP000054408"/>
    </source>
</evidence>
<feature type="coiled-coil region" evidence="10">
    <location>
        <begin position="272"/>
        <end position="299"/>
    </location>
</feature>
<comment type="function">
    <text evidence="9">Component of the signal recognition particle (SRP) complex, a ribonucleoprotein complex that mediates the cotranslational targeting of secretory and membrane proteins to the endoplasmic reticulum (ER).</text>
</comment>
<feature type="compositionally biased region" description="Basic residues" evidence="11">
    <location>
        <begin position="587"/>
        <end position="596"/>
    </location>
</feature>
<dbReference type="AlphaFoldDB" id="A0A0L0D1T1"/>
<keyword evidence="7 9" id="KW-0733">Signal recognition particle</keyword>
<dbReference type="PIRSF" id="PIRSF038922">
    <property type="entry name" value="SRP72"/>
    <property type="match status" value="1"/>
</dbReference>
<dbReference type="Pfam" id="PF08492">
    <property type="entry name" value="SRP72"/>
    <property type="match status" value="1"/>
</dbReference>
<evidence type="ECO:0000256" key="11">
    <source>
        <dbReference type="SAM" id="MobiDB-lite"/>
    </source>
</evidence>
<keyword evidence="5 9" id="KW-0963">Cytoplasm</keyword>
<comment type="subcellular location">
    <subcellularLocation>
        <location evidence="2 9">Cytoplasm</location>
    </subcellularLocation>
    <subcellularLocation>
        <location evidence="1">Endoplasmic reticulum</location>
    </subcellularLocation>
</comment>
<feature type="compositionally biased region" description="Low complexity" evidence="11">
    <location>
        <begin position="521"/>
        <end position="547"/>
    </location>
</feature>
<dbReference type="GO" id="GO:0043022">
    <property type="term" value="F:ribosome binding"/>
    <property type="evidence" value="ECO:0007669"/>
    <property type="project" value="TreeGrafter"/>
</dbReference>
<gene>
    <name evidence="13" type="ORF">AMSG_02770</name>
</gene>
<dbReference type="PANTHER" id="PTHR14094">
    <property type="entry name" value="SIGNAL RECOGNITION PARTICLE 72"/>
    <property type="match status" value="1"/>
</dbReference>
<feature type="domain" description="Signal recognition particle SRP72 subunit RNA-binding" evidence="12">
    <location>
        <begin position="534"/>
        <end position="585"/>
    </location>
</feature>
<evidence type="ECO:0000256" key="4">
    <source>
        <dbReference type="ARBA" id="ARBA00018350"/>
    </source>
</evidence>
<evidence type="ECO:0000256" key="3">
    <source>
        <dbReference type="ARBA" id="ARBA00007676"/>
    </source>
</evidence>
<feature type="compositionally biased region" description="Basic residues" evidence="11">
    <location>
        <begin position="548"/>
        <end position="559"/>
    </location>
</feature>
<feature type="compositionally biased region" description="Basic residues" evidence="11">
    <location>
        <begin position="624"/>
        <end position="638"/>
    </location>
</feature>
<dbReference type="GO" id="GO:0005783">
    <property type="term" value="C:endoplasmic reticulum"/>
    <property type="evidence" value="ECO:0007669"/>
    <property type="project" value="UniProtKB-SubCell"/>
</dbReference>
<keyword evidence="10" id="KW-0175">Coiled coil</keyword>
<evidence type="ECO:0000256" key="2">
    <source>
        <dbReference type="ARBA" id="ARBA00004496"/>
    </source>
</evidence>
<dbReference type="OMA" id="NDMKVLA"/>